<dbReference type="EMBL" id="SPQB01000035">
    <property type="protein sequence ID" value="TFU32101.1"/>
    <property type="molecule type" value="Genomic_DNA"/>
</dbReference>
<dbReference type="SUPFAM" id="SSF51679">
    <property type="entry name" value="Bacterial luciferase-like"/>
    <property type="match status" value="1"/>
</dbReference>
<evidence type="ECO:0000256" key="5">
    <source>
        <dbReference type="ARBA" id="ARBA00033748"/>
    </source>
</evidence>
<comment type="caution">
    <text evidence="8">The sequence shown here is derived from an EMBL/GenBank/DDBJ whole genome shotgun (WGS) entry which is preliminary data.</text>
</comment>
<dbReference type="InterPro" id="IPR011251">
    <property type="entry name" value="Luciferase-like_dom"/>
</dbReference>
<comment type="similarity">
    <text evidence="5">Belongs to the NtaA/SnaA/DszA monooxygenase family.</text>
</comment>
<dbReference type="InterPro" id="IPR051260">
    <property type="entry name" value="Diverse_substr_monoxygenases"/>
</dbReference>
<feature type="binding site" evidence="6">
    <location>
        <position position="237"/>
    </location>
    <ligand>
        <name>FMN</name>
        <dbReference type="ChEBI" id="CHEBI:58210"/>
    </ligand>
</feature>
<dbReference type="OrthoDB" id="3265338at2"/>
<dbReference type="PIRSF" id="PIRSF000337">
    <property type="entry name" value="NTA_MOA"/>
    <property type="match status" value="1"/>
</dbReference>
<dbReference type="Proteomes" id="UP000298358">
    <property type="component" value="Unassembled WGS sequence"/>
</dbReference>
<evidence type="ECO:0000256" key="1">
    <source>
        <dbReference type="ARBA" id="ARBA00022630"/>
    </source>
</evidence>
<evidence type="ECO:0000259" key="7">
    <source>
        <dbReference type="Pfam" id="PF00296"/>
    </source>
</evidence>
<evidence type="ECO:0000256" key="6">
    <source>
        <dbReference type="PIRSR" id="PIRSR000337-1"/>
    </source>
</evidence>
<dbReference type="NCBIfam" id="TIGR03860">
    <property type="entry name" value="FMN_nitrolo"/>
    <property type="match status" value="1"/>
</dbReference>
<feature type="binding site" evidence="6">
    <location>
        <position position="65"/>
    </location>
    <ligand>
        <name>FMN</name>
        <dbReference type="ChEBI" id="CHEBI:58210"/>
    </ligand>
</feature>
<dbReference type="RefSeq" id="WP_135115109.1">
    <property type="nucleotide sequence ID" value="NZ_JADGLL010000035.1"/>
</dbReference>
<keyword evidence="9" id="KW-1185">Reference proteome</keyword>
<keyword evidence="4" id="KW-0503">Monooxygenase</keyword>
<feature type="binding site" evidence="6">
    <location>
        <position position="111"/>
    </location>
    <ligand>
        <name>FMN</name>
        <dbReference type="ChEBI" id="CHEBI:58210"/>
    </ligand>
</feature>
<dbReference type="InterPro" id="IPR036661">
    <property type="entry name" value="Luciferase-like_sf"/>
</dbReference>
<accession>A0A4Y9FV51</accession>
<keyword evidence="2 6" id="KW-0288">FMN</keyword>
<keyword evidence="3" id="KW-0560">Oxidoreductase</keyword>
<name>A0A4Y9FV51_9MICO</name>
<proteinExistence type="inferred from homology"/>
<gene>
    <name evidence="8" type="ORF">E4U02_12175</name>
</gene>
<sequence>MVTTGAASRPRMIFNAFTQITPSHHYEGLWRTPWGQASPIDSMQTWLDVAKTIEAAKFDGLFIADGLGLMAPFGGSHRAHAEGANNFPNGDALIVAAALAGVTEHISLGFTSSLIQAHPFELARLASTLDQLTGGRVAWNIVPSGLENSFRNMNFDQMPTYEERYARADEYLKVVFSLWEGSWEMDAVVRDAARGIYADASKIYRINHRGPLYSVQGPHLSAPSPQRVPFLYTAGMSPRSLRLAAQHAEALLIMTRTPEDAAQLVAQLDALLPEYGRRPGDVKVIQLLRFVVGSTEAEAKRRHEEILEYVNPRGHVVESGGILGMDLGYYDLDEEIDISHAPGAKGIFGAASGAEGRTTATPRQIAAATDIPPTVGTPEQIADVIERWQDAGVSGINVADAMFHRYFTDFAEQVMPELRRRGMAQREYAPGTFRDKVFGEGPHLPDRHPAAAYRGAFTDSIG</sequence>
<dbReference type="GO" id="GO:0004497">
    <property type="term" value="F:monooxygenase activity"/>
    <property type="evidence" value="ECO:0007669"/>
    <property type="project" value="UniProtKB-KW"/>
</dbReference>
<protein>
    <submittedName>
        <fullName evidence="8">LLM class flavin-dependent oxidoreductase</fullName>
    </submittedName>
</protein>
<dbReference type="AlphaFoldDB" id="A0A4Y9FV51"/>
<dbReference type="PANTHER" id="PTHR30011:SF16">
    <property type="entry name" value="C2H2 FINGER DOMAIN TRANSCRIPTION FACTOR (EUROFUNG)-RELATED"/>
    <property type="match status" value="1"/>
</dbReference>
<feature type="domain" description="Luciferase-like" evidence="7">
    <location>
        <begin position="35"/>
        <end position="394"/>
    </location>
</feature>
<dbReference type="PANTHER" id="PTHR30011">
    <property type="entry name" value="ALKANESULFONATE MONOOXYGENASE-RELATED"/>
    <property type="match status" value="1"/>
</dbReference>
<evidence type="ECO:0000256" key="3">
    <source>
        <dbReference type="ARBA" id="ARBA00023002"/>
    </source>
</evidence>
<dbReference type="Pfam" id="PF00296">
    <property type="entry name" value="Bac_luciferase"/>
    <property type="match status" value="1"/>
</dbReference>
<dbReference type="InterPro" id="IPR016215">
    <property type="entry name" value="NTA_MOA"/>
</dbReference>
<evidence type="ECO:0000256" key="2">
    <source>
        <dbReference type="ARBA" id="ARBA00022643"/>
    </source>
</evidence>
<keyword evidence="1 6" id="KW-0285">Flavoprotein</keyword>
<feature type="binding site" evidence="6">
    <location>
        <position position="165"/>
    </location>
    <ligand>
        <name>FMN</name>
        <dbReference type="ChEBI" id="CHEBI:58210"/>
    </ligand>
</feature>
<evidence type="ECO:0000313" key="9">
    <source>
        <dbReference type="Proteomes" id="UP000298358"/>
    </source>
</evidence>
<evidence type="ECO:0000256" key="4">
    <source>
        <dbReference type="ARBA" id="ARBA00023033"/>
    </source>
</evidence>
<dbReference type="GO" id="GO:0016705">
    <property type="term" value="F:oxidoreductase activity, acting on paired donors, with incorporation or reduction of molecular oxygen"/>
    <property type="evidence" value="ECO:0007669"/>
    <property type="project" value="InterPro"/>
</dbReference>
<evidence type="ECO:0000313" key="8">
    <source>
        <dbReference type="EMBL" id="TFU32101.1"/>
    </source>
</evidence>
<dbReference type="Gene3D" id="3.20.20.30">
    <property type="entry name" value="Luciferase-like domain"/>
    <property type="match status" value="1"/>
</dbReference>
<organism evidence="8 9">
    <name type="scientific">Microbacterium paludicola</name>
    <dbReference type="NCBI Taxonomy" id="300019"/>
    <lineage>
        <taxon>Bacteria</taxon>
        <taxon>Bacillati</taxon>
        <taxon>Actinomycetota</taxon>
        <taxon>Actinomycetes</taxon>
        <taxon>Micrococcales</taxon>
        <taxon>Microbacteriaceae</taxon>
        <taxon>Microbacterium</taxon>
    </lineage>
</organism>
<reference evidence="8 9" key="1">
    <citation type="submission" date="2019-03" db="EMBL/GenBank/DDBJ databases">
        <title>Diversity of the mouse oral microbiome.</title>
        <authorList>
            <person name="Joseph S."/>
            <person name="Aduse-Opoku J."/>
            <person name="Curtis M."/>
            <person name="Wade W."/>
            <person name="Hashim A."/>
        </authorList>
    </citation>
    <scope>NUCLEOTIDE SEQUENCE [LARGE SCALE GENOMIC DNA]</scope>
    <source>
        <strain evidence="8 9">P1012</strain>
    </source>
</reference>